<comment type="caution">
    <text evidence="2">The sequence shown here is derived from an EMBL/GenBank/DDBJ whole genome shotgun (WGS) entry which is preliminary data.</text>
</comment>
<evidence type="ECO:0000256" key="1">
    <source>
        <dbReference type="SAM" id="MobiDB-lite"/>
    </source>
</evidence>
<gene>
    <name evidence="2" type="ORF">GCM10010969_33940</name>
</gene>
<reference evidence="3" key="1">
    <citation type="journal article" date="2019" name="Int. J. Syst. Evol. Microbiol.">
        <title>The Global Catalogue of Microorganisms (GCM) 10K type strain sequencing project: providing services to taxonomists for standard genome sequencing and annotation.</title>
        <authorList>
            <consortium name="The Broad Institute Genomics Platform"/>
            <consortium name="The Broad Institute Genome Sequencing Center for Infectious Disease"/>
            <person name="Wu L."/>
            <person name="Ma J."/>
        </authorList>
    </citation>
    <scope>NUCLEOTIDE SEQUENCE [LARGE SCALE GENOMIC DNA]</scope>
    <source>
        <strain evidence="3">CGMCC 1.6964</strain>
    </source>
</reference>
<keyword evidence="3" id="KW-1185">Reference proteome</keyword>
<feature type="compositionally biased region" description="Gly residues" evidence="1">
    <location>
        <begin position="70"/>
        <end position="83"/>
    </location>
</feature>
<organism evidence="2 3">
    <name type="scientific">Saccharibacillus kuerlensis</name>
    <dbReference type="NCBI Taxonomy" id="459527"/>
    <lineage>
        <taxon>Bacteria</taxon>
        <taxon>Bacillati</taxon>
        <taxon>Bacillota</taxon>
        <taxon>Bacilli</taxon>
        <taxon>Bacillales</taxon>
        <taxon>Paenibacillaceae</taxon>
        <taxon>Saccharibacillus</taxon>
    </lineage>
</organism>
<dbReference type="EMBL" id="BMLN01000012">
    <property type="protein sequence ID" value="GGO06451.1"/>
    <property type="molecule type" value="Genomic_DNA"/>
</dbReference>
<proteinExistence type="predicted"/>
<protein>
    <recommendedName>
        <fullName evidence="4">DUF3500 domain-containing protein</fullName>
    </recommendedName>
</protein>
<evidence type="ECO:0000313" key="2">
    <source>
        <dbReference type="EMBL" id="GGO06451.1"/>
    </source>
</evidence>
<dbReference type="Proteomes" id="UP000606653">
    <property type="component" value="Unassembled WGS sequence"/>
</dbReference>
<accession>A0ABQ2L894</accession>
<dbReference type="InterPro" id="IPR021889">
    <property type="entry name" value="DUF3500"/>
</dbReference>
<dbReference type="PANTHER" id="PTHR37489">
    <property type="entry name" value="DUF3500 DOMAIN-CONTAINING PROTEIN"/>
    <property type="match status" value="1"/>
</dbReference>
<dbReference type="Pfam" id="PF12006">
    <property type="entry name" value="DUF3500"/>
    <property type="match status" value="1"/>
</dbReference>
<evidence type="ECO:0008006" key="4">
    <source>
        <dbReference type="Google" id="ProtNLM"/>
    </source>
</evidence>
<feature type="compositionally biased region" description="Low complexity" evidence="1">
    <location>
        <begin position="31"/>
        <end position="54"/>
    </location>
</feature>
<dbReference type="PROSITE" id="PS51257">
    <property type="entry name" value="PROKAR_LIPOPROTEIN"/>
    <property type="match status" value="1"/>
</dbReference>
<feature type="region of interest" description="Disordered" evidence="1">
    <location>
        <begin position="24"/>
        <end position="87"/>
    </location>
</feature>
<name>A0ABQ2L894_9BACL</name>
<dbReference type="RefSeq" id="WP_018978162.1">
    <property type="nucleotide sequence ID" value="NZ_BMLN01000012.1"/>
</dbReference>
<sequence length="420" mass="45058">MNNKWMTKGMVAVIAGTIVLSGCGTKETAETETTVEQAESATTETTTDAPTTETVSADATQGAEGTPPDGAGGRPPTGGGGGAQAEAKESIIEIVEQVAADTTITEESDEAALAEEFLATLTDEQKELVSYELTEENAVHWTNLPANSTNRNGAALGDLSNESIEAALKLAKAVLSEEGFETMLNIIRADEFLTTDTGRTEWGSGMYYIALLGTPSDSDTWMMQISGHHLAENFVFNGQEVSATPQFTGTEPQTFELDGTTYSPIDTRKEGMYAIIDSLSEDQLTMAQISQTFTDVVVGAGKDGQFPESEGILYSELSTEQQELVKTAIRAWVEDADAETSETLLGEYLSDEALAETYIGWSGSTDPDMIGSYVRIDGPRLWLEMAAQQGVAYNSGESAEAHFHTVWRDKVADYAGEFTE</sequence>
<dbReference type="PANTHER" id="PTHR37489:SF1">
    <property type="entry name" value="DUF3500 DOMAIN-CONTAINING PROTEIN"/>
    <property type="match status" value="1"/>
</dbReference>
<evidence type="ECO:0000313" key="3">
    <source>
        <dbReference type="Proteomes" id="UP000606653"/>
    </source>
</evidence>